<proteinExistence type="predicted"/>
<protein>
    <submittedName>
        <fullName evidence="1">Uncharacterized protein</fullName>
    </submittedName>
</protein>
<sequence>MENQPAFVPVQKPAYPLSTPLPQDSLLVGLSQQIPVGFQPQTELDCERLDGWVAKLDESTVRRLLKEAAVLHSDMYASVWTEKRLVELAEQSARSRVMREEQIKVLDFSKQIQGVDRTINHRFRGLRASKQHDLVGEAEGSVQYDIKKIYEQIRPESTQDNKVKAVLALCRIGSIVAKGVGVIGEEVRKGMGQEPGFMDDLWKIVGYMDDSDKLYLGQREDLMTTLERFGSDSQSACIFEGSEKIVSCFKRAAGELVDSEDDYDEDYYSLDKYGNRRERSDWR</sequence>
<organism evidence="1 2">
    <name type="scientific">Aureobasidium melanogenum</name>
    <name type="common">Aureobasidium pullulans var. melanogenum</name>
    <dbReference type="NCBI Taxonomy" id="46634"/>
    <lineage>
        <taxon>Eukaryota</taxon>
        <taxon>Fungi</taxon>
        <taxon>Dikarya</taxon>
        <taxon>Ascomycota</taxon>
        <taxon>Pezizomycotina</taxon>
        <taxon>Dothideomycetes</taxon>
        <taxon>Dothideomycetidae</taxon>
        <taxon>Dothideales</taxon>
        <taxon>Saccotheciaceae</taxon>
        <taxon>Aureobasidium</taxon>
    </lineage>
</organism>
<dbReference type="OrthoDB" id="3893702at2759"/>
<evidence type="ECO:0000313" key="2">
    <source>
        <dbReference type="Proteomes" id="UP000767238"/>
    </source>
</evidence>
<gene>
    <name evidence="1" type="ORF">KCV03_g5732</name>
</gene>
<dbReference type="Proteomes" id="UP000767238">
    <property type="component" value="Unassembled WGS sequence"/>
</dbReference>
<comment type="caution">
    <text evidence="1">The sequence shown here is derived from an EMBL/GenBank/DDBJ whole genome shotgun (WGS) entry which is preliminary data.</text>
</comment>
<evidence type="ECO:0000313" key="1">
    <source>
        <dbReference type="EMBL" id="KAH0220195.1"/>
    </source>
</evidence>
<dbReference type="EMBL" id="JAHFYH010000039">
    <property type="protein sequence ID" value="KAH0220195.1"/>
    <property type="molecule type" value="Genomic_DNA"/>
</dbReference>
<dbReference type="AlphaFoldDB" id="A0A9P8GHG3"/>
<accession>A0A9P8GHG3</accession>
<feature type="non-terminal residue" evidence="1">
    <location>
        <position position="283"/>
    </location>
</feature>
<reference evidence="1" key="1">
    <citation type="journal article" date="2021" name="J Fungi (Basel)">
        <title>Virulence traits and population genomics of the black yeast Aureobasidium melanogenum.</title>
        <authorList>
            <person name="Cernosa A."/>
            <person name="Sun X."/>
            <person name="Gostincar C."/>
            <person name="Fang C."/>
            <person name="Gunde-Cimerman N."/>
            <person name="Song Z."/>
        </authorList>
    </citation>
    <scope>NUCLEOTIDE SEQUENCE</scope>
    <source>
        <strain evidence="1">EXF-8016</strain>
    </source>
</reference>
<name>A0A9P8GHG3_AURME</name>
<reference evidence="1" key="2">
    <citation type="submission" date="2021-08" db="EMBL/GenBank/DDBJ databases">
        <authorList>
            <person name="Gostincar C."/>
            <person name="Sun X."/>
            <person name="Song Z."/>
            <person name="Gunde-Cimerman N."/>
        </authorList>
    </citation>
    <scope>NUCLEOTIDE SEQUENCE</scope>
    <source>
        <strain evidence="1">EXF-8016</strain>
    </source>
</reference>